<dbReference type="GO" id="GO:0005576">
    <property type="term" value="C:extracellular region"/>
    <property type="evidence" value="ECO:0007669"/>
    <property type="project" value="UniProtKB-SubCell"/>
</dbReference>
<dbReference type="SUPFAM" id="SSF57302">
    <property type="entry name" value="Snake toxin-like"/>
    <property type="match status" value="1"/>
</dbReference>
<comment type="caution">
    <text evidence="3">The sequence shown here is derived from an EMBL/GenBank/DDBJ whole genome shotgun (WGS) entry which is preliminary data.</text>
</comment>
<dbReference type="CDD" id="cd23572">
    <property type="entry name" value="TFP_LU_ECD_PINLYP_rpt2"/>
    <property type="match status" value="1"/>
</dbReference>
<evidence type="ECO:0000256" key="1">
    <source>
        <dbReference type="ARBA" id="ARBA00004613"/>
    </source>
</evidence>
<dbReference type="InterPro" id="IPR045860">
    <property type="entry name" value="Snake_toxin-like_sf"/>
</dbReference>
<name>A0A8T2IRQ5_9PIPI</name>
<dbReference type="OrthoDB" id="9907178at2759"/>
<accession>A0A8T2IRQ5</accession>
<keyword evidence="4" id="KW-1185">Reference proteome</keyword>
<dbReference type="PANTHER" id="PTHR20914">
    <property type="entry name" value="LY6/PLAUR DOMAIN-CONTAINING PROTEIN 8"/>
    <property type="match status" value="1"/>
</dbReference>
<organism evidence="3 4">
    <name type="scientific">Hymenochirus boettgeri</name>
    <name type="common">Congo dwarf clawed frog</name>
    <dbReference type="NCBI Taxonomy" id="247094"/>
    <lineage>
        <taxon>Eukaryota</taxon>
        <taxon>Metazoa</taxon>
        <taxon>Chordata</taxon>
        <taxon>Craniata</taxon>
        <taxon>Vertebrata</taxon>
        <taxon>Euteleostomi</taxon>
        <taxon>Amphibia</taxon>
        <taxon>Batrachia</taxon>
        <taxon>Anura</taxon>
        <taxon>Pipoidea</taxon>
        <taxon>Pipidae</taxon>
        <taxon>Pipinae</taxon>
        <taxon>Hymenochirus</taxon>
    </lineage>
</organism>
<gene>
    <name evidence="3" type="ORF">GDO86_012185</name>
</gene>
<dbReference type="PANTHER" id="PTHR20914:SF28">
    <property type="entry name" value="PHOSPHOLIPASE A2 INHIBITOR SUBUNIT GAMMA B"/>
    <property type="match status" value="1"/>
</dbReference>
<dbReference type="Gene3D" id="2.10.60.10">
    <property type="entry name" value="CD59"/>
    <property type="match status" value="1"/>
</dbReference>
<sequence>MPQSQCHGPGSFSASNITFKKGFSCCNTDNCTPTTPALPDDNVQPNGLICPTCTLQGSDWCDTGEIMKCTGNETNCLLQITKMSGAVSVSEVLRGCASQSICNIGAQSVSANGININVDISCTGGANGVFSTFFQLPSVKNITCFPSCAAKQAGFKVCTCAVEVCTQ</sequence>
<evidence type="ECO:0000313" key="3">
    <source>
        <dbReference type="EMBL" id="KAG8433730.1"/>
    </source>
</evidence>
<dbReference type="InterPro" id="IPR050918">
    <property type="entry name" value="CNF-like_PLA2_Inhibitor"/>
</dbReference>
<proteinExistence type="predicted"/>
<evidence type="ECO:0000256" key="2">
    <source>
        <dbReference type="ARBA" id="ARBA00022525"/>
    </source>
</evidence>
<protein>
    <submittedName>
        <fullName evidence="3">Uncharacterized protein</fullName>
    </submittedName>
</protein>
<dbReference type="AlphaFoldDB" id="A0A8T2IRQ5"/>
<comment type="subcellular location">
    <subcellularLocation>
        <location evidence="1">Secreted</location>
    </subcellularLocation>
</comment>
<evidence type="ECO:0000313" key="4">
    <source>
        <dbReference type="Proteomes" id="UP000812440"/>
    </source>
</evidence>
<dbReference type="Proteomes" id="UP000812440">
    <property type="component" value="Chromosome 7"/>
</dbReference>
<keyword evidence="2" id="KW-0964">Secreted</keyword>
<reference evidence="3" key="1">
    <citation type="thesis" date="2020" institute="ProQuest LLC" country="789 East Eisenhower Parkway, Ann Arbor, MI, USA">
        <title>Comparative Genomics and Chromosome Evolution.</title>
        <authorList>
            <person name="Mudd A.B."/>
        </authorList>
    </citation>
    <scope>NUCLEOTIDE SEQUENCE</scope>
    <source>
        <strain evidence="3">Female2</strain>
        <tissue evidence="3">Blood</tissue>
    </source>
</reference>
<dbReference type="EMBL" id="JAACNH010000008">
    <property type="protein sequence ID" value="KAG8433730.1"/>
    <property type="molecule type" value="Genomic_DNA"/>
</dbReference>